<reference evidence="2 3" key="1">
    <citation type="journal article" date="2020" name="Microb. Genom.">
        <title>Genetic diversity of clinical and environmental Mucorales isolates obtained from an investigation of mucormycosis cases among solid organ transplant recipients.</title>
        <authorList>
            <person name="Nguyen M.H."/>
            <person name="Kaul D."/>
            <person name="Muto C."/>
            <person name="Cheng S.J."/>
            <person name="Richter R.A."/>
            <person name="Bruno V.M."/>
            <person name="Liu G."/>
            <person name="Beyhan S."/>
            <person name="Sundermann A.J."/>
            <person name="Mounaud S."/>
            <person name="Pasculle A.W."/>
            <person name="Nierman W.C."/>
            <person name="Driscoll E."/>
            <person name="Cumbie R."/>
            <person name="Clancy C.J."/>
            <person name="Dupont C.L."/>
        </authorList>
    </citation>
    <scope>NUCLEOTIDE SEQUENCE [LARGE SCALE GENOMIC DNA]</scope>
    <source>
        <strain evidence="2 3">GL24</strain>
    </source>
</reference>
<gene>
    <name evidence="2" type="ORF">G6F50_018181</name>
</gene>
<protein>
    <submittedName>
        <fullName evidence="2">Uncharacterized protein</fullName>
    </submittedName>
</protein>
<evidence type="ECO:0000313" key="3">
    <source>
        <dbReference type="Proteomes" id="UP000740926"/>
    </source>
</evidence>
<name>A0A9P7BZ92_9FUNG</name>
<dbReference type="EMBL" id="JAANIU010016117">
    <property type="protein sequence ID" value="KAG1529170.1"/>
    <property type="molecule type" value="Genomic_DNA"/>
</dbReference>
<organism evidence="2 3">
    <name type="scientific">Rhizopus delemar</name>
    <dbReference type="NCBI Taxonomy" id="936053"/>
    <lineage>
        <taxon>Eukaryota</taxon>
        <taxon>Fungi</taxon>
        <taxon>Fungi incertae sedis</taxon>
        <taxon>Mucoromycota</taxon>
        <taxon>Mucoromycotina</taxon>
        <taxon>Mucoromycetes</taxon>
        <taxon>Mucorales</taxon>
        <taxon>Mucorineae</taxon>
        <taxon>Rhizopodaceae</taxon>
        <taxon>Rhizopus</taxon>
    </lineage>
</organism>
<sequence length="77" mass="8259">MTALVVWFSALPISLAASIMNGPWMTQWPPADGAKKLMKNALIRPQNGRVAGVAKSTNTCEIDVTRPEAAMMAMMPA</sequence>
<evidence type="ECO:0000313" key="2">
    <source>
        <dbReference type="EMBL" id="KAG1529170.1"/>
    </source>
</evidence>
<keyword evidence="1" id="KW-0732">Signal</keyword>
<keyword evidence="3" id="KW-1185">Reference proteome</keyword>
<feature type="signal peptide" evidence="1">
    <location>
        <begin position="1"/>
        <end position="16"/>
    </location>
</feature>
<dbReference type="Proteomes" id="UP000740926">
    <property type="component" value="Unassembled WGS sequence"/>
</dbReference>
<comment type="caution">
    <text evidence="2">The sequence shown here is derived from an EMBL/GenBank/DDBJ whole genome shotgun (WGS) entry which is preliminary data.</text>
</comment>
<dbReference type="AlphaFoldDB" id="A0A9P7BZ92"/>
<evidence type="ECO:0000256" key="1">
    <source>
        <dbReference type="SAM" id="SignalP"/>
    </source>
</evidence>
<accession>A0A9P7BZ92</accession>
<proteinExistence type="predicted"/>
<feature type="chain" id="PRO_5040199068" evidence="1">
    <location>
        <begin position="17"/>
        <end position="77"/>
    </location>
</feature>